<dbReference type="InterPro" id="IPR052022">
    <property type="entry name" value="26kDa_periplasmic_antigen"/>
</dbReference>
<keyword evidence="1" id="KW-1133">Transmembrane helix</keyword>
<dbReference type="Gene3D" id="3.30.110.170">
    <property type="entry name" value="Protein of unknown function (DUF541), domain 1"/>
    <property type="match status" value="1"/>
</dbReference>
<dbReference type="PANTHER" id="PTHR34387:SF2">
    <property type="entry name" value="SLR1258 PROTEIN"/>
    <property type="match status" value="1"/>
</dbReference>
<dbReference type="InterPro" id="IPR007497">
    <property type="entry name" value="SIMPL/DUF541"/>
</dbReference>
<protein>
    <submittedName>
        <fullName evidence="2">DUF541 domain-containing protein</fullName>
    </submittedName>
</protein>
<dbReference type="RefSeq" id="WP_160733862.1">
    <property type="nucleotide sequence ID" value="NZ_WTYO01000004.1"/>
</dbReference>
<evidence type="ECO:0000256" key="1">
    <source>
        <dbReference type="SAM" id="Phobius"/>
    </source>
</evidence>
<dbReference type="Gene3D" id="3.30.70.2970">
    <property type="entry name" value="Protein of unknown function (DUF541), domain 2"/>
    <property type="match status" value="1"/>
</dbReference>
<keyword evidence="1" id="KW-0472">Membrane</keyword>
<dbReference type="InterPro" id="IPR016907">
    <property type="entry name" value="UCP029033"/>
</dbReference>
<dbReference type="Proteomes" id="UP000444401">
    <property type="component" value="Unassembled WGS sequence"/>
</dbReference>
<organism evidence="2 3">
    <name type="scientific">Pelagerythrobacter marinus</name>
    <dbReference type="NCBI Taxonomy" id="538382"/>
    <lineage>
        <taxon>Bacteria</taxon>
        <taxon>Pseudomonadati</taxon>
        <taxon>Pseudomonadota</taxon>
        <taxon>Alphaproteobacteria</taxon>
        <taxon>Sphingomonadales</taxon>
        <taxon>Erythrobacteraceae</taxon>
        <taxon>Pelagerythrobacter</taxon>
    </lineage>
</organism>
<sequence>MADNSAPAVSPSTPVLPDRRARSWLAGSAIVAAGLVLGGFLLGDGLVRAKHADRSVTVRGLAEREVVANLATWTISYSATATDLASAQAAVDRDTASIEAFFDDLGFAAEALQPTGVNVNHYTDSEGVGRYTVRQRLSLRTDDVERAQAAARRQVELVRRGVVLEDGSAMAYTFTGLDAIKPEMVADATRDARAAAEQFAKDSGADVGAIRRATQGYFSIEARDGEAGGWGVSDTPYKKVRVVTTIDFSLD</sequence>
<gene>
    <name evidence="2" type="ORF">GRI72_10420</name>
</gene>
<dbReference type="Pfam" id="PF04402">
    <property type="entry name" value="SIMPL"/>
    <property type="match status" value="1"/>
</dbReference>
<dbReference type="EMBL" id="WTYO01000004">
    <property type="protein sequence ID" value="MXO69241.1"/>
    <property type="molecule type" value="Genomic_DNA"/>
</dbReference>
<evidence type="ECO:0000313" key="3">
    <source>
        <dbReference type="Proteomes" id="UP000444401"/>
    </source>
</evidence>
<comment type="caution">
    <text evidence="2">The sequence shown here is derived from an EMBL/GenBank/DDBJ whole genome shotgun (WGS) entry which is preliminary data.</text>
</comment>
<dbReference type="PANTHER" id="PTHR34387">
    <property type="entry name" value="SLR1258 PROTEIN"/>
    <property type="match status" value="1"/>
</dbReference>
<keyword evidence="3" id="KW-1185">Reference proteome</keyword>
<accession>A0ABW9UWM8</accession>
<reference evidence="2 3" key="1">
    <citation type="submission" date="2019-12" db="EMBL/GenBank/DDBJ databases">
        <title>Genomic-based taxomic classification of the family Erythrobacteraceae.</title>
        <authorList>
            <person name="Xu L."/>
        </authorList>
    </citation>
    <scope>NUCLEOTIDE SEQUENCE [LARGE SCALE GENOMIC DNA]</scope>
    <source>
        <strain evidence="2 3">H32</strain>
    </source>
</reference>
<keyword evidence="1" id="KW-0812">Transmembrane</keyword>
<feature type="transmembrane region" description="Helical" evidence="1">
    <location>
        <begin position="24"/>
        <end position="47"/>
    </location>
</feature>
<proteinExistence type="predicted"/>
<dbReference type="PIRSF" id="PIRSF029033">
    <property type="entry name" value="UCP029033"/>
    <property type="match status" value="1"/>
</dbReference>
<evidence type="ECO:0000313" key="2">
    <source>
        <dbReference type="EMBL" id="MXO69241.1"/>
    </source>
</evidence>
<name>A0ABW9UWM8_9SPHN</name>